<proteinExistence type="predicted"/>
<protein>
    <recommendedName>
        <fullName evidence="3">DUF3891 domain-containing protein</fullName>
    </recommendedName>
</protein>
<comment type="caution">
    <text evidence="1">The sequence shown here is derived from an EMBL/GenBank/DDBJ whole genome shotgun (WGS) entry which is preliminary data.</text>
</comment>
<organism evidence="1 2">
    <name type="scientific">Blastopirellula marina</name>
    <dbReference type="NCBI Taxonomy" id="124"/>
    <lineage>
        <taxon>Bacteria</taxon>
        <taxon>Pseudomonadati</taxon>
        <taxon>Planctomycetota</taxon>
        <taxon>Planctomycetia</taxon>
        <taxon>Pirellulales</taxon>
        <taxon>Pirellulaceae</taxon>
        <taxon>Blastopirellula</taxon>
    </lineage>
</organism>
<dbReference type="EMBL" id="PUIB01000019">
    <property type="protein sequence ID" value="PQO31488.1"/>
    <property type="molecule type" value="Genomic_DNA"/>
</dbReference>
<reference evidence="1 2" key="1">
    <citation type="submission" date="2018-02" db="EMBL/GenBank/DDBJ databases">
        <title>Comparative genomes isolates from brazilian mangrove.</title>
        <authorList>
            <person name="Araujo J.E."/>
            <person name="Taketani R.G."/>
            <person name="Silva M.C.P."/>
            <person name="Loureco M.V."/>
            <person name="Andreote F.D."/>
        </authorList>
    </citation>
    <scope>NUCLEOTIDE SEQUENCE [LARGE SCALE GENOMIC DNA]</scope>
    <source>
        <strain evidence="1 2">NAP PRIS-MGV</strain>
    </source>
</reference>
<dbReference type="Proteomes" id="UP000239388">
    <property type="component" value="Unassembled WGS sequence"/>
</dbReference>
<gene>
    <name evidence="1" type="ORF">C5Y98_18865</name>
</gene>
<name>A0A2S8FH27_9BACT</name>
<dbReference type="AlphaFoldDB" id="A0A2S8FH27"/>
<evidence type="ECO:0000313" key="1">
    <source>
        <dbReference type="EMBL" id="PQO31488.1"/>
    </source>
</evidence>
<dbReference type="Pfam" id="PF13030">
    <property type="entry name" value="DUF3891"/>
    <property type="match status" value="1"/>
</dbReference>
<dbReference type="InterPro" id="IPR024992">
    <property type="entry name" value="DUF3891"/>
</dbReference>
<evidence type="ECO:0000313" key="2">
    <source>
        <dbReference type="Proteomes" id="UP000239388"/>
    </source>
</evidence>
<sequence length="254" mass="29425">MVIVRPHQAPSGESLLFLIPQSVHAALSGDLASHWGNGGFLPLVHPEVVWPAIFHHDDGWIPTDNAPPIDPETKRPVSFLDSPPADSHAIWTKSIQGAARISPFAQYLIAEHFMMLREQSHSADSEAGRTFLSKYDELCESWRDRWEERHPACHEEDVQRAIRQLRFFDWFSLWLCLADRTEPHTFEETPQDVPLTITPQEEGVFVTEPWPWTVQDVHVAVGGWLVPDRNYDDTDDLLREMNDWRRLHWRFVPK</sequence>
<accession>A0A2S8FH27</accession>
<evidence type="ECO:0008006" key="3">
    <source>
        <dbReference type="Google" id="ProtNLM"/>
    </source>
</evidence>